<organism evidence="2 3">
    <name type="scientific">Saitoella complicata (strain BCRC 22490 / CBS 7301 / JCM 7358 / NBRC 10748 / NRRL Y-17804)</name>
    <dbReference type="NCBI Taxonomy" id="698492"/>
    <lineage>
        <taxon>Eukaryota</taxon>
        <taxon>Fungi</taxon>
        <taxon>Dikarya</taxon>
        <taxon>Ascomycota</taxon>
        <taxon>Taphrinomycotina</taxon>
        <taxon>Taphrinomycotina incertae sedis</taxon>
        <taxon>Saitoella</taxon>
    </lineage>
</organism>
<accession>A0A0E9NMZ4</accession>
<reference evidence="2 3" key="2">
    <citation type="journal article" date="2014" name="J. Gen. Appl. Microbiol.">
        <title>The early diverging ascomycetous budding yeast Saitoella complicata has three histone deacetylases belonging to the Clr6, Hos2, and Rpd3 lineages.</title>
        <authorList>
            <person name="Nishida H."/>
            <person name="Matsumoto T."/>
            <person name="Kondo S."/>
            <person name="Hamamoto M."/>
            <person name="Yoshikawa H."/>
        </authorList>
    </citation>
    <scope>NUCLEOTIDE SEQUENCE [LARGE SCALE GENOMIC DNA]</scope>
    <source>
        <strain evidence="2 3">NRRL Y-17804</strain>
    </source>
</reference>
<feature type="region of interest" description="Disordered" evidence="1">
    <location>
        <begin position="116"/>
        <end position="147"/>
    </location>
</feature>
<feature type="compositionally biased region" description="Acidic residues" evidence="1">
    <location>
        <begin position="118"/>
        <end position="130"/>
    </location>
</feature>
<proteinExistence type="predicted"/>
<dbReference type="Proteomes" id="UP000033140">
    <property type="component" value="Unassembled WGS sequence"/>
</dbReference>
<name>A0A0E9NMZ4_SAICN</name>
<gene>
    <name evidence="2" type="ORF">G7K_5355-t1</name>
</gene>
<reference evidence="2 3" key="3">
    <citation type="journal article" date="2015" name="Genome Announc.">
        <title>Draft Genome Sequence of the Archiascomycetous Yeast Saitoella complicata.</title>
        <authorList>
            <person name="Yamauchi K."/>
            <person name="Kondo S."/>
            <person name="Hamamoto M."/>
            <person name="Takahashi Y."/>
            <person name="Ogura Y."/>
            <person name="Hayashi T."/>
            <person name="Nishida H."/>
        </authorList>
    </citation>
    <scope>NUCLEOTIDE SEQUENCE [LARGE SCALE GENOMIC DNA]</scope>
    <source>
        <strain evidence="2 3">NRRL Y-17804</strain>
    </source>
</reference>
<evidence type="ECO:0000313" key="2">
    <source>
        <dbReference type="EMBL" id="GAO51247.1"/>
    </source>
</evidence>
<reference evidence="2 3" key="1">
    <citation type="journal article" date="2011" name="J. Gen. Appl. Microbiol.">
        <title>Draft genome sequencing of the enigmatic yeast Saitoella complicata.</title>
        <authorList>
            <person name="Nishida H."/>
            <person name="Hamamoto M."/>
            <person name="Sugiyama J."/>
        </authorList>
    </citation>
    <scope>NUCLEOTIDE SEQUENCE [LARGE SCALE GENOMIC DNA]</scope>
    <source>
        <strain evidence="2 3">NRRL Y-17804</strain>
    </source>
</reference>
<dbReference type="AlphaFoldDB" id="A0A0E9NMZ4"/>
<feature type="region of interest" description="Disordered" evidence="1">
    <location>
        <begin position="266"/>
        <end position="287"/>
    </location>
</feature>
<protein>
    <submittedName>
        <fullName evidence="2">Uncharacterized protein</fullName>
    </submittedName>
</protein>
<evidence type="ECO:0000256" key="1">
    <source>
        <dbReference type="SAM" id="MobiDB-lite"/>
    </source>
</evidence>
<keyword evidence="3" id="KW-1185">Reference proteome</keyword>
<sequence length="387" mass="42516">MSATTIAFPFSSSVSTDSIATIVTGKRLQIPQQRTGARLSIIEKEVAKIHEYRVVLRKMDPKPRAKLGRVVGGKVVVHDVCPVVVEGKQAEVEASEAVLLQEPEKEEEIEYVNYDECSSSEDEDDEDEFPPMEALPTPDLPSTPKFSTLDVFGPSIRRISTAPWAAGSNTPPVLQLPALDPPSPTSSINSPLPSPLFDMHDVERAEYFDRIPSPPPSINVGQFDTDCNCKVVIEKPKGTGLRRVLSRLSIVPMLEKRRSMISLRSQRSRDSLALGSPPTQEVTEHTLNKKKSRSWLLTALQGNFSSLSLSSASRRASIIERPCTPIPPMNNSAKFLTISAPTDFRRTSSYGDRVGKAPRIPSFIAEEGLADKISKSIELERNAETLA</sequence>
<dbReference type="EMBL" id="BACD03000043">
    <property type="protein sequence ID" value="GAO51247.1"/>
    <property type="molecule type" value="Genomic_DNA"/>
</dbReference>
<evidence type="ECO:0000313" key="3">
    <source>
        <dbReference type="Proteomes" id="UP000033140"/>
    </source>
</evidence>
<comment type="caution">
    <text evidence="2">The sequence shown here is derived from an EMBL/GenBank/DDBJ whole genome shotgun (WGS) entry which is preliminary data.</text>
</comment>
<dbReference type="RefSeq" id="XP_019022190.1">
    <property type="nucleotide sequence ID" value="XM_019167950.1"/>
</dbReference>